<dbReference type="Proteomes" id="UP000274429">
    <property type="component" value="Unassembled WGS sequence"/>
</dbReference>
<dbReference type="AlphaFoldDB" id="A0A0R3X5G2"/>
<name>A0A0R3X5G2_HYDTA</name>
<evidence type="ECO:0000313" key="3">
    <source>
        <dbReference type="Proteomes" id="UP000274429"/>
    </source>
</evidence>
<dbReference type="Pfam" id="PF12756">
    <property type="entry name" value="zf-C2H2_2"/>
    <property type="match status" value="1"/>
</dbReference>
<dbReference type="OrthoDB" id="19329at2759"/>
<dbReference type="PANTHER" id="PTHR13182">
    <property type="entry name" value="ZINC FINGER PROTEIN 622"/>
    <property type="match status" value="1"/>
</dbReference>
<evidence type="ECO:0000313" key="2">
    <source>
        <dbReference type="EMBL" id="VDM33316.1"/>
    </source>
</evidence>
<keyword evidence="3" id="KW-1185">Reference proteome</keyword>
<protein>
    <submittedName>
        <fullName evidence="4">Zf-C2H2_2 domain-containing protein</fullName>
    </submittedName>
</protein>
<sequence length="420" mass="47637">MSYSRCYTCQADLQGTDLRVHLRSEWHIHNLKRVAASLVPFTKFQFQMRQYFLGAYTCASTNKNVWLCIITATQDQIEGIRTVSFSKLFYSLICDVRLCLLRHFQCRKREEACKVDAKDSKDEDVENKNVETINSSGNFGQPLPVGACLFCNVSFANSPKSEASVLRHMEETHNFVLPFSERLLDGHGLLAELGRLVGEEFTCLGCGRKFFGRRKNRHKRSPSQLREEALRAVRMHMIDKEHNFLYVGEEDPVVVALAVNEMVGGRESEQSLPPIARVGGELYSQFYVCDKANRTIVLPDNADEGDEVYEVRLPTGGVIGHRRYYRTVFQQNVGSYLREAAEHQNRLALMAGCEGAGGRRHISIKGTKCGTLANSSHGISDVLRTEVLPLTSTLVRRSKDDLKLGLRGNYFLRGHFRRQY</sequence>
<reference evidence="2 3" key="2">
    <citation type="submission" date="2018-11" db="EMBL/GenBank/DDBJ databases">
        <authorList>
            <consortium name="Pathogen Informatics"/>
        </authorList>
    </citation>
    <scope>NUCLEOTIDE SEQUENCE [LARGE SCALE GENOMIC DNA]</scope>
</reference>
<dbReference type="GO" id="GO:0042273">
    <property type="term" value="P:ribosomal large subunit biogenesis"/>
    <property type="evidence" value="ECO:0007669"/>
    <property type="project" value="TreeGrafter"/>
</dbReference>
<dbReference type="WBParaSite" id="TTAC_0000870301-mRNA-1">
    <property type="protein sequence ID" value="TTAC_0000870301-mRNA-1"/>
    <property type="gene ID" value="TTAC_0000870301"/>
</dbReference>
<gene>
    <name evidence="2" type="ORF">TTAC_LOCUS8688</name>
</gene>
<dbReference type="EMBL" id="UYWX01020563">
    <property type="protein sequence ID" value="VDM33316.1"/>
    <property type="molecule type" value="Genomic_DNA"/>
</dbReference>
<dbReference type="PANTHER" id="PTHR13182:SF8">
    <property type="entry name" value="CYTOPLASMIC 60S SUBUNIT BIOGENESIS FACTOR ZNF622"/>
    <property type="match status" value="1"/>
</dbReference>
<evidence type="ECO:0000259" key="1">
    <source>
        <dbReference type="Pfam" id="PF12756"/>
    </source>
</evidence>
<organism evidence="4">
    <name type="scientific">Hydatigena taeniaeformis</name>
    <name type="common">Feline tapeworm</name>
    <name type="synonym">Taenia taeniaeformis</name>
    <dbReference type="NCBI Taxonomy" id="6205"/>
    <lineage>
        <taxon>Eukaryota</taxon>
        <taxon>Metazoa</taxon>
        <taxon>Spiralia</taxon>
        <taxon>Lophotrochozoa</taxon>
        <taxon>Platyhelminthes</taxon>
        <taxon>Cestoda</taxon>
        <taxon>Eucestoda</taxon>
        <taxon>Cyclophyllidea</taxon>
        <taxon>Taeniidae</taxon>
        <taxon>Hydatigera</taxon>
    </lineage>
</organism>
<dbReference type="STRING" id="6205.A0A0R3X5G2"/>
<reference evidence="4" key="1">
    <citation type="submission" date="2017-02" db="UniProtKB">
        <authorList>
            <consortium name="WormBaseParasite"/>
        </authorList>
    </citation>
    <scope>IDENTIFICATION</scope>
</reference>
<dbReference type="GO" id="GO:0030687">
    <property type="term" value="C:preribosome, large subunit precursor"/>
    <property type="evidence" value="ECO:0007669"/>
    <property type="project" value="TreeGrafter"/>
</dbReference>
<accession>A0A0R3X5G2</accession>
<evidence type="ECO:0000313" key="4">
    <source>
        <dbReference type="WBParaSite" id="TTAC_0000870301-mRNA-1"/>
    </source>
</evidence>
<proteinExistence type="predicted"/>
<feature type="domain" description="ZN622/Rei1/Reh1 zinc finger C2H2-type" evidence="1">
    <location>
        <begin position="148"/>
        <end position="247"/>
    </location>
</feature>
<dbReference type="InterPro" id="IPR040025">
    <property type="entry name" value="Znf622/Rei1/Reh1"/>
</dbReference>
<dbReference type="InterPro" id="IPR041661">
    <property type="entry name" value="ZN622/Rei1/Reh1_Znf-C2H2"/>
</dbReference>